<dbReference type="EMBL" id="JAAABM010000029">
    <property type="protein sequence ID" value="KAF7670691.1"/>
    <property type="molecule type" value="Genomic_DNA"/>
</dbReference>
<keyword evidence="1" id="KW-0812">Transmembrane</keyword>
<reference evidence="2" key="2">
    <citation type="submission" date="2020-08" db="EMBL/GenBank/DDBJ databases">
        <title>Draft Genome Sequence of Cumin Blight Pathogen Alternaria burnsii.</title>
        <authorList>
            <person name="Feng Z."/>
        </authorList>
    </citation>
    <scope>NUCLEOTIDE SEQUENCE</scope>
    <source>
        <strain evidence="2">CBS107.38</strain>
    </source>
</reference>
<dbReference type="Proteomes" id="UP000596902">
    <property type="component" value="Unassembled WGS sequence"/>
</dbReference>
<reference evidence="2" key="1">
    <citation type="submission" date="2020-01" db="EMBL/GenBank/DDBJ databases">
        <authorList>
            <person name="Feng Z.H.Z."/>
        </authorList>
    </citation>
    <scope>NUCLEOTIDE SEQUENCE</scope>
    <source>
        <strain evidence="2">CBS107.38</strain>
    </source>
</reference>
<proteinExistence type="predicted"/>
<evidence type="ECO:0000313" key="3">
    <source>
        <dbReference type="Proteomes" id="UP000596902"/>
    </source>
</evidence>
<dbReference type="OrthoDB" id="3795037at2759"/>
<dbReference type="GeneID" id="62209367"/>
<evidence type="ECO:0000313" key="2">
    <source>
        <dbReference type="EMBL" id="KAF7670691.1"/>
    </source>
</evidence>
<name>A0A8H7AW09_9PLEO</name>
<feature type="transmembrane region" description="Helical" evidence="1">
    <location>
        <begin position="6"/>
        <end position="29"/>
    </location>
</feature>
<gene>
    <name evidence="2" type="ORF">GT037_011142</name>
</gene>
<protein>
    <submittedName>
        <fullName evidence="2">Uncharacterized protein</fullName>
    </submittedName>
</protein>
<keyword evidence="3" id="KW-1185">Reference proteome</keyword>
<comment type="caution">
    <text evidence="2">The sequence shown here is derived from an EMBL/GenBank/DDBJ whole genome shotgun (WGS) entry which is preliminary data.</text>
</comment>
<dbReference type="AlphaFoldDB" id="A0A8H7AW09"/>
<accession>A0A8H7AW09</accession>
<organism evidence="2 3">
    <name type="scientific">Alternaria burnsii</name>
    <dbReference type="NCBI Taxonomy" id="1187904"/>
    <lineage>
        <taxon>Eukaryota</taxon>
        <taxon>Fungi</taxon>
        <taxon>Dikarya</taxon>
        <taxon>Ascomycota</taxon>
        <taxon>Pezizomycotina</taxon>
        <taxon>Dothideomycetes</taxon>
        <taxon>Pleosporomycetidae</taxon>
        <taxon>Pleosporales</taxon>
        <taxon>Pleosporineae</taxon>
        <taxon>Pleosporaceae</taxon>
        <taxon>Alternaria</taxon>
        <taxon>Alternaria sect. Alternaria</taxon>
    </lineage>
</organism>
<sequence>MNIGFIVFGCILAFTLCPTLILFLFFSCLDGYKAYKRTKAWDKSRHQHSINTQPSETIRCLPEKDGDLEFYDTEDEEEHHQRKAEEKADQHLTFYGKFWKEFRYQQSGKIGLDEMKKKDREERRKLAKAVVRELDLRERNKVKNTNKVQSLGTL</sequence>
<dbReference type="RefSeq" id="XP_038781085.1">
    <property type="nucleotide sequence ID" value="XM_038936189.1"/>
</dbReference>
<evidence type="ECO:0000256" key="1">
    <source>
        <dbReference type="SAM" id="Phobius"/>
    </source>
</evidence>
<keyword evidence="1" id="KW-1133">Transmembrane helix</keyword>
<keyword evidence="1" id="KW-0472">Membrane</keyword>